<protein>
    <submittedName>
        <fullName evidence="6">PfkB domain protein</fullName>
    </submittedName>
</protein>
<dbReference type="PANTHER" id="PTHR43320:SF3">
    <property type="entry name" value="CARBOHYDRATE KINASE PFKB DOMAIN-CONTAINING PROTEIN"/>
    <property type="match status" value="1"/>
</dbReference>
<dbReference type="PATRIC" id="fig|320787.5.peg.1396"/>
<keyword evidence="2 4" id="KW-0808">Transferase</keyword>
<dbReference type="RefSeq" id="WP_048641134.1">
    <property type="nucleotide sequence ID" value="NZ_CP012040.1"/>
</dbReference>
<accession>A0A0H4P985</accession>
<evidence type="ECO:0000256" key="1">
    <source>
        <dbReference type="ARBA" id="ARBA00010688"/>
    </source>
</evidence>
<reference evidence="6 7" key="1">
    <citation type="submission" date="2015-07" db="EMBL/GenBank/DDBJ databases">
        <authorList>
            <person name="Kim K.M."/>
        </authorList>
    </citation>
    <scope>NUCLEOTIDE SEQUENCE [LARGE SCALE GENOMIC DNA]</scope>
    <source>
        <strain evidence="6 7">KCTC 12363</strain>
    </source>
</reference>
<proteinExistence type="inferred from homology"/>
<dbReference type="Pfam" id="PF00294">
    <property type="entry name" value="PfkB"/>
    <property type="match status" value="1"/>
</dbReference>
<dbReference type="Proteomes" id="UP000036520">
    <property type="component" value="Chromosome"/>
</dbReference>
<evidence type="ECO:0000256" key="4">
    <source>
        <dbReference type="RuleBase" id="RU003704"/>
    </source>
</evidence>
<dbReference type="InterPro" id="IPR029056">
    <property type="entry name" value="Ribokinase-like"/>
</dbReference>
<keyword evidence="3 4" id="KW-0418">Kinase</keyword>
<dbReference type="OrthoDB" id="9813569at2"/>
<comment type="similarity">
    <text evidence="1 4">Belongs to the carbohydrate kinase PfkB family.</text>
</comment>
<dbReference type="InterPro" id="IPR052700">
    <property type="entry name" value="Carb_kinase_PfkB-like"/>
</dbReference>
<dbReference type="GO" id="GO:0016301">
    <property type="term" value="F:kinase activity"/>
    <property type="evidence" value="ECO:0007669"/>
    <property type="project" value="UniProtKB-KW"/>
</dbReference>
<dbReference type="SUPFAM" id="SSF53613">
    <property type="entry name" value="Ribokinase-like"/>
    <property type="match status" value="1"/>
</dbReference>
<dbReference type="PROSITE" id="PS00584">
    <property type="entry name" value="PFKB_KINASES_2"/>
    <property type="match status" value="1"/>
</dbReference>
<feature type="domain" description="Carbohydrate kinase PfkB" evidence="5">
    <location>
        <begin position="52"/>
        <end position="321"/>
    </location>
</feature>
<dbReference type="STRING" id="320787.CA2015_1266"/>
<dbReference type="InterPro" id="IPR011611">
    <property type="entry name" value="PfkB_dom"/>
</dbReference>
<dbReference type="CDD" id="cd01168">
    <property type="entry name" value="adenosine_kinase"/>
    <property type="match status" value="1"/>
</dbReference>
<evidence type="ECO:0000256" key="3">
    <source>
        <dbReference type="ARBA" id="ARBA00022777"/>
    </source>
</evidence>
<keyword evidence="7" id="KW-1185">Reference proteome</keyword>
<dbReference type="InterPro" id="IPR002173">
    <property type="entry name" value="Carboh/pur_kinase_PfkB_CS"/>
</dbReference>
<dbReference type="Gene3D" id="3.40.1190.20">
    <property type="match status" value="1"/>
</dbReference>
<dbReference type="KEGG" id="camu:CA2015_1266"/>
<dbReference type="InterPro" id="IPR002139">
    <property type="entry name" value="Ribo/fructo_kinase"/>
</dbReference>
<evidence type="ECO:0000313" key="6">
    <source>
        <dbReference type="EMBL" id="AKP50714.1"/>
    </source>
</evidence>
<dbReference type="EMBL" id="CP012040">
    <property type="protein sequence ID" value="AKP50714.1"/>
    <property type="molecule type" value="Genomic_DNA"/>
</dbReference>
<evidence type="ECO:0000313" key="7">
    <source>
        <dbReference type="Proteomes" id="UP000036520"/>
    </source>
</evidence>
<evidence type="ECO:0000256" key="2">
    <source>
        <dbReference type="ARBA" id="ARBA00022679"/>
    </source>
</evidence>
<evidence type="ECO:0000259" key="5">
    <source>
        <dbReference type="Pfam" id="PF00294"/>
    </source>
</evidence>
<gene>
    <name evidence="6" type="ORF">CA2015_1266</name>
</gene>
<dbReference type="PANTHER" id="PTHR43320">
    <property type="entry name" value="SUGAR KINASE"/>
    <property type="match status" value="1"/>
</dbReference>
<sequence>MTKKYDVTGIGNALVDIEFEVSDPFLDKYGIEKGLMTLVDEDRQGELMSAINTKTSKLQCGGSAANSIIAVSQFGGKSYYCCKVANDELGRFFIEDMKEAGVNHNLDPFKLEEGITGKCLVMVTADAERTMNTFLGITEKFSTSQINEEAIKDSKYLYIEGYLITSENAKEAMMSAKKIAEENNVKVAITFSDPAMVKYFGESFKEVIGSGVDMLFANEEEAMLYTGKDNLSEAGEELKKIAKHFVITQGKNGALIYDGETFIDIAPYPTVAVDTNGAGDMFAGAFMYGITNGHSYASSGKLASMASSKIVSQFGPRLSWEEAKAVLSRLQP</sequence>
<dbReference type="PRINTS" id="PR00990">
    <property type="entry name" value="RIBOKINASE"/>
</dbReference>
<name>A0A0H4P985_9BACT</name>
<dbReference type="Gene3D" id="3.30.1110.10">
    <property type="match status" value="1"/>
</dbReference>
<organism evidence="6 7">
    <name type="scientific">Cyclobacterium amurskyense</name>
    <dbReference type="NCBI Taxonomy" id="320787"/>
    <lineage>
        <taxon>Bacteria</taxon>
        <taxon>Pseudomonadati</taxon>
        <taxon>Bacteroidota</taxon>
        <taxon>Cytophagia</taxon>
        <taxon>Cytophagales</taxon>
        <taxon>Cyclobacteriaceae</taxon>
        <taxon>Cyclobacterium</taxon>
    </lineage>
</organism>
<dbReference type="AlphaFoldDB" id="A0A0H4P985"/>